<organism evidence="1">
    <name type="scientific">Arundo donax</name>
    <name type="common">Giant reed</name>
    <name type="synonym">Donax arundinaceus</name>
    <dbReference type="NCBI Taxonomy" id="35708"/>
    <lineage>
        <taxon>Eukaryota</taxon>
        <taxon>Viridiplantae</taxon>
        <taxon>Streptophyta</taxon>
        <taxon>Embryophyta</taxon>
        <taxon>Tracheophyta</taxon>
        <taxon>Spermatophyta</taxon>
        <taxon>Magnoliopsida</taxon>
        <taxon>Liliopsida</taxon>
        <taxon>Poales</taxon>
        <taxon>Poaceae</taxon>
        <taxon>PACMAD clade</taxon>
        <taxon>Arundinoideae</taxon>
        <taxon>Arundineae</taxon>
        <taxon>Arundo</taxon>
    </lineage>
</organism>
<dbReference type="EMBL" id="GBRH01261164">
    <property type="protein sequence ID" value="JAD36731.1"/>
    <property type="molecule type" value="Transcribed_RNA"/>
</dbReference>
<proteinExistence type="predicted"/>
<reference evidence="1" key="2">
    <citation type="journal article" date="2015" name="Data Brief">
        <title>Shoot transcriptome of the giant reed, Arundo donax.</title>
        <authorList>
            <person name="Barrero R.A."/>
            <person name="Guerrero F.D."/>
            <person name="Moolhuijzen P."/>
            <person name="Goolsby J.A."/>
            <person name="Tidwell J."/>
            <person name="Bellgard S.E."/>
            <person name="Bellgard M.I."/>
        </authorList>
    </citation>
    <scope>NUCLEOTIDE SEQUENCE</scope>
    <source>
        <tissue evidence="1">Shoot tissue taken approximately 20 cm above the soil surface</tissue>
    </source>
</reference>
<evidence type="ECO:0000313" key="1">
    <source>
        <dbReference type="EMBL" id="JAD36731.1"/>
    </source>
</evidence>
<name>A0A0A8ZD47_ARUDO</name>
<reference evidence="1" key="1">
    <citation type="submission" date="2014-09" db="EMBL/GenBank/DDBJ databases">
        <authorList>
            <person name="Magalhaes I.L.F."/>
            <person name="Oliveira U."/>
            <person name="Santos F.R."/>
            <person name="Vidigal T.H.D.A."/>
            <person name="Brescovit A.D."/>
            <person name="Santos A.J."/>
        </authorList>
    </citation>
    <scope>NUCLEOTIDE SEQUENCE</scope>
    <source>
        <tissue evidence="1">Shoot tissue taken approximately 20 cm above the soil surface</tissue>
    </source>
</reference>
<sequence>MARRTKEIDKDTRQVERQR</sequence>
<protein>
    <submittedName>
        <fullName evidence="1">Uncharacterized protein</fullName>
    </submittedName>
</protein>
<dbReference type="AlphaFoldDB" id="A0A0A8ZD47"/>
<accession>A0A0A8ZD47</accession>